<evidence type="ECO:0000313" key="5">
    <source>
        <dbReference type="Proteomes" id="UP000312032"/>
    </source>
</evidence>
<evidence type="ECO:0000256" key="2">
    <source>
        <dbReference type="SAM" id="Phobius"/>
    </source>
</evidence>
<dbReference type="OrthoDB" id="4427599at2"/>
<feature type="transmembrane region" description="Helical" evidence="2">
    <location>
        <begin position="33"/>
        <end position="53"/>
    </location>
</feature>
<feature type="domain" description="LytR/CpsA/Psr regulator C-terminal" evidence="3">
    <location>
        <begin position="137"/>
        <end position="211"/>
    </location>
</feature>
<sequence length="239" mass="23530">MTNVNPENDHGRTEGSHAVKRGGAAAAGLPLRGLAMVLIAVFILLGLWGLYALTQKGDDSNQAASSNSTTAISSSAPQNEAAPSSGQRVPPATAPASPSASAPAAAPAAPGQPAPAPGAETGAAAGAGAGSAAAQPTVNVLNNSTVGGLAERVFNDLKAQGTHVGNHGNLPGDSVRLPETTVFYQPGDAAGEKAARDLADRIAKTNGVPATAKPNDAALPKDVVKPGDITLALIGDIHI</sequence>
<dbReference type="AlphaFoldDB" id="A0A5C4U333"/>
<comment type="caution">
    <text evidence="4">The sequence shown here is derived from an EMBL/GenBank/DDBJ whole genome shotgun (WGS) entry which is preliminary data.</text>
</comment>
<dbReference type="InterPro" id="IPR027381">
    <property type="entry name" value="LytR/CpsA/Psr_C"/>
</dbReference>
<keyword evidence="2" id="KW-1133">Transmembrane helix</keyword>
<feature type="compositionally biased region" description="Polar residues" evidence="1">
    <location>
        <begin position="77"/>
        <end position="87"/>
    </location>
</feature>
<organism evidence="4 5">
    <name type="scientific">Corynebacterium tapiri</name>
    <dbReference type="NCBI Taxonomy" id="1448266"/>
    <lineage>
        <taxon>Bacteria</taxon>
        <taxon>Bacillati</taxon>
        <taxon>Actinomycetota</taxon>
        <taxon>Actinomycetes</taxon>
        <taxon>Mycobacteriales</taxon>
        <taxon>Corynebacteriaceae</taxon>
        <taxon>Corynebacterium</taxon>
    </lineage>
</organism>
<keyword evidence="2" id="KW-0812">Transmembrane</keyword>
<accession>A0A5C4U333</accession>
<reference evidence="4 5" key="1">
    <citation type="submission" date="2019-06" db="EMBL/GenBank/DDBJ databases">
        <authorList>
            <person name="Li J."/>
        </authorList>
    </citation>
    <scope>NUCLEOTIDE SEQUENCE [LARGE SCALE GENOMIC DNA]</scope>
    <source>
        <strain evidence="4 5">LMG 28165</strain>
    </source>
</reference>
<feature type="compositionally biased region" description="Low complexity" evidence="1">
    <location>
        <begin position="60"/>
        <end position="76"/>
    </location>
</feature>
<dbReference type="RefSeq" id="WP_139466218.1">
    <property type="nucleotide sequence ID" value="NZ_VDHJ01000012.1"/>
</dbReference>
<evidence type="ECO:0000313" key="4">
    <source>
        <dbReference type="EMBL" id="TNL95757.1"/>
    </source>
</evidence>
<feature type="region of interest" description="Disordered" evidence="1">
    <location>
        <begin position="58"/>
        <end position="127"/>
    </location>
</feature>
<dbReference type="EMBL" id="VDHJ01000012">
    <property type="protein sequence ID" value="TNL95757.1"/>
    <property type="molecule type" value="Genomic_DNA"/>
</dbReference>
<dbReference type="Gene3D" id="3.30.70.2390">
    <property type="match status" value="1"/>
</dbReference>
<keyword evidence="2" id="KW-0472">Membrane</keyword>
<feature type="compositionally biased region" description="Low complexity" evidence="1">
    <location>
        <begin position="90"/>
        <end position="109"/>
    </location>
</feature>
<proteinExistence type="predicted"/>
<dbReference type="Proteomes" id="UP000312032">
    <property type="component" value="Unassembled WGS sequence"/>
</dbReference>
<evidence type="ECO:0000259" key="3">
    <source>
        <dbReference type="Pfam" id="PF13399"/>
    </source>
</evidence>
<dbReference type="Pfam" id="PF13399">
    <property type="entry name" value="LytR_C"/>
    <property type="match status" value="1"/>
</dbReference>
<protein>
    <submittedName>
        <fullName evidence="4">LytR family transcriptional regulator</fullName>
    </submittedName>
</protein>
<keyword evidence="5" id="KW-1185">Reference proteome</keyword>
<gene>
    <name evidence="4" type="ORF">FHE74_09205</name>
</gene>
<name>A0A5C4U333_9CORY</name>
<evidence type="ECO:0000256" key="1">
    <source>
        <dbReference type="SAM" id="MobiDB-lite"/>
    </source>
</evidence>
<feature type="compositionally biased region" description="Low complexity" evidence="1">
    <location>
        <begin position="117"/>
        <end position="127"/>
    </location>
</feature>